<dbReference type="InterPro" id="IPR013096">
    <property type="entry name" value="Cupin_2"/>
</dbReference>
<dbReference type="EMBL" id="CP050063">
    <property type="protein sequence ID" value="QIP17620.1"/>
    <property type="molecule type" value="Genomic_DNA"/>
</dbReference>
<feature type="domain" description="Cupin type-2" evidence="2">
    <location>
        <begin position="85"/>
        <end position="136"/>
    </location>
</feature>
<accession>A0A6G9AYX8</accession>
<dbReference type="PANTHER" id="PTHR36440:SF1">
    <property type="entry name" value="PUTATIVE (AFU_ORTHOLOGUE AFUA_8G07350)-RELATED"/>
    <property type="match status" value="1"/>
</dbReference>
<evidence type="ECO:0000256" key="1">
    <source>
        <dbReference type="SAM" id="SignalP"/>
    </source>
</evidence>
<evidence type="ECO:0000259" key="2">
    <source>
        <dbReference type="Pfam" id="PF07883"/>
    </source>
</evidence>
<reference evidence="3 4" key="1">
    <citation type="submission" date="2020-03" db="EMBL/GenBank/DDBJ databases">
        <authorList>
            <person name="Kim M.K."/>
        </authorList>
    </citation>
    <scope>NUCLEOTIDE SEQUENCE [LARGE SCALE GENOMIC DNA]</scope>
    <source>
        <strain evidence="3 4">BT328</strain>
    </source>
</reference>
<evidence type="ECO:0000313" key="3">
    <source>
        <dbReference type="EMBL" id="QIP17620.1"/>
    </source>
</evidence>
<evidence type="ECO:0000313" key="4">
    <source>
        <dbReference type="Proteomes" id="UP000501802"/>
    </source>
</evidence>
<keyword evidence="4" id="KW-1185">Reference proteome</keyword>
<proteinExistence type="predicted"/>
<dbReference type="InterPro" id="IPR014710">
    <property type="entry name" value="RmlC-like_jellyroll"/>
</dbReference>
<organism evidence="3 4">
    <name type="scientific">Spirosoma aureum</name>
    <dbReference type="NCBI Taxonomy" id="2692134"/>
    <lineage>
        <taxon>Bacteria</taxon>
        <taxon>Pseudomonadati</taxon>
        <taxon>Bacteroidota</taxon>
        <taxon>Cytophagia</taxon>
        <taxon>Cytophagales</taxon>
        <taxon>Cytophagaceae</taxon>
        <taxon>Spirosoma</taxon>
    </lineage>
</organism>
<dbReference type="PANTHER" id="PTHR36440">
    <property type="entry name" value="PUTATIVE (AFU_ORTHOLOGUE AFUA_8G07350)-RELATED"/>
    <property type="match status" value="1"/>
</dbReference>
<feature type="signal peptide" evidence="1">
    <location>
        <begin position="1"/>
        <end position="23"/>
    </location>
</feature>
<name>A0A6G9AYX8_9BACT</name>
<dbReference type="InterPro" id="IPR011051">
    <property type="entry name" value="RmlC_Cupin_sf"/>
</dbReference>
<feature type="chain" id="PRO_5026032639" evidence="1">
    <location>
        <begin position="24"/>
        <end position="188"/>
    </location>
</feature>
<gene>
    <name evidence="3" type="ORF">G8759_01305</name>
</gene>
<dbReference type="SUPFAM" id="SSF51182">
    <property type="entry name" value="RmlC-like cupins"/>
    <property type="match status" value="1"/>
</dbReference>
<dbReference type="Pfam" id="PF07883">
    <property type="entry name" value="Cupin_2"/>
    <property type="match status" value="1"/>
</dbReference>
<keyword evidence="1" id="KW-0732">Signal</keyword>
<sequence>MTAASTVAASTVAASSLSASALAAPPELGTITDTPKPFVVKTGDARFGVHTPYRGINVNDVKISGKDTNGQLAVFEYIGKEKIGPVLHVHHDQDELFSIIEGEYLFQVGDEKFTVKAGDTVFAPRGIPHTWIQLSDHGKQIYMVQPAGQLEDFFLKFTELKGPPTEELIQKIHQSHGMAVVGPPLALK</sequence>
<dbReference type="Gene3D" id="2.60.120.10">
    <property type="entry name" value="Jelly Rolls"/>
    <property type="match status" value="1"/>
</dbReference>
<dbReference type="AlphaFoldDB" id="A0A6G9AYX8"/>
<dbReference type="InterPro" id="IPR053146">
    <property type="entry name" value="QDO-like"/>
</dbReference>
<dbReference type="Proteomes" id="UP000501802">
    <property type="component" value="Chromosome"/>
</dbReference>
<protein>
    <submittedName>
        <fullName evidence="3">Cupin domain-containing protein</fullName>
    </submittedName>
</protein>
<dbReference type="KEGG" id="spib:G8759_01305"/>